<dbReference type="SUPFAM" id="SSF50475">
    <property type="entry name" value="FMN-binding split barrel"/>
    <property type="match status" value="1"/>
</dbReference>
<proteinExistence type="predicted"/>
<evidence type="ECO:0000259" key="2">
    <source>
        <dbReference type="SMART" id="SM00903"/>
    </source>
</evidence>
<feature type="region of interest" description="Disordered" evidence="1">
    <location>
        <begin position="1"/>
        <end position="23"/>
    </location>
</feature>
<dbReference type="Gene3D" id="2.30.110.10">
    <property type="entry name" value="Electron Transport, Fmn-binding Protein, Chain A"/>
    <property type="match status" value="1"/>
</dbReference>
<dbReference type="SMART" id="SM00903">
    <property type="entry name" value="Flavin_Reduct"/>
    <property type="match status" value="1"/>
</dbReference>
<gene>
    <name evidence="3" type="ORF">M6D93_03930</name>
</gene>
<evidence type="ECO:0000256" key="1">
    <source>
        <dbReference type="SAM" id="MobiDB-lite"/>
    </source>
</evidence>
<sequence length="181" mass="19434">MSIHPEHPFATPAAERRPSRRFRGRLPSPVTLWTAADSAGRAGLTVASVLVADGDPAFAVGVIDELSDLWEVLRRCHRVVITQLDWPDRGLADRFGYVAPAPGGPFAGTEWLDTEWGPVPAHARTWAGGRLVDPTGARLGWGVHVAVELEHIEVLAEPGPALVHRGGRYETVAGQSGQDGM</sequence>
<keyword evidence="4" id="KW-1185">Reference proteome</keyword>
<dbReference type="EMBL" id="CP097332">
    <property type="protein sequence ID" value="UQX89158.1"/>
    <property type="molecule type" value="Genomic_DNA"/>
</dbReference>
<dbReference type="Pfam" id="PF01613">
    <property type="entry name" value="Flavin_Reduct"/>
    <property type="match status" value="1"/>
</dbReference>
<name>A0ABY4R0P0_9ACTN</name>
<evidence type="ECO:0000313" key="4">
    <source>
        <dbReference type="Proteomes" id="UP001056336"/>
    </source>
</evidence>
<feature type="domain" description="Flavin reductase like" evidence="2">
    <location>
        <begin position="23"/>
        <end position="171"/>
    </location>
</feature>
<reference evidence="3" key="1">
    <citation type="journal article" date="2018" name="Int. J. Syst. Evol. Microbiol.">
        <title>Jatrophihabitans telluris sp. nov., isolated from sediment soil of lava forest wetlands and the emended description of the genus Jatrophihabitans.</title>
        <authorList>
            <person name="Lee K.C."/>
            <person name="Suh M.K."/>
            <person name="Eom M.K."/>
            <person name="Kim K.K."/>
            <person name="Kim J.S."/>
            <person name="Kim D.S."/>
            <person name="Ko S.H."/>
            <person name="Shin Y.K."/>
            <person name="Lee J.S."/>
        </authorList>
    </citation>
    <scope>NUCLEOTIDE SEQUENCE</scope>
    <source>
        <strain evidence="3">N237</strain>
    </source>
</reference>
<evidence type="ECO:0000313" key="3">
    <source>
        <dbReference type="EMBL" id="UQX89158.1"/>
    </source>
</evidence>
<accession>A0ABY4R0P0</accession>
<organism evidence="3 4">
    <name type="scientific">Jatrophihabitans telluris</name>
    <dbReference type="NCBI Taxonomy" id="2038343"/>
    <lineage>
        <taxon>Bacteria</taxon>
        <taxon>Bacillati</taxon>
        <taxon>Actinomycetota</taxon>
        <taxon>Actinomycetes</taxon>
        <taxon>Jatrophihabitantales</taxon>
        <taxon>Jatrophihabitantaceae</taxon>
        <taxon>Jatrophihabitans</taxon>
    </lineage>
</organism>
<dbReference type="Proteomes" id="UP001056336">
    <property type="component" value="Chromosome"/>
</dbReference>
<dbReference type="RefSeq" id="WP_249773054.1">
    <property type="nucleotide sequence ID" value="NZ_CP097332.1"/>
</dbReference>
<reference evidence="3" key="2">
    <citation type="submission" date="2022-05" db="EMBL/GenBank/DDBJ databases">
        <authorList>
            <person name="Kim J.-S."/>
            <person name="Lee K."/>
            <person name="Suh M."/>
            <person name="Eom M."/>
            <person name="Kim J.-S."/>
            <person name="Kim D.-S."/>
            <person name="Ko S.-H."/>
            <person name="Shin Y."/>
            <person name="Lee J.-S."/>
        </authorList>
    </citation>
    <scope>NUCLEOTIDE SEQUENCE</scope>
    <source>
        <strain evidence="3">N237</strain>
    </source>
</reference>
<dbReference type="InterPro" id="IPR002563">
    <property type="entry name" value="Flavin_Rdtase-like_dom"/>
</dbReference>
<protein>
    <submittedName>
        <fullName evidence="3">Flavin reductase family protein</fullName>
    </submittedName>
</protein>
<dbReference type="InterPro" id="IPR012349">
    <property type="entry name" value="Split_barrel_FMN-bd"/>
</dbReference>